<name>A0A841Z4V8_9LIST</name>
<organism evidence="1 2">
    <name type="scientific">Listeria weihenstephanensis</name>
    <dbReference type="NCBI Taxonomy" id="1006155"/>
    <lineage>
        <taxon>Bacteria</taxon>
        <taxon>Bacillati</taxon>
        <taxon>Bacillota</taxon>
        <taxon>Bacilli</taxon>
        <taxon>Bacillales</taxon>
        <taxon>Listeriaceae</taxon>
        <taxon>Listeria</taxon>
    </lineage>
</organism>
<comment type="caution">
    <text evidence="1">The sequence shown here is derived from an EMBL/GenBank/DDBJ whole genome shotgun (WGS) entry which is preliminary data.</text>
</comment>
<dbReference type="EMBL" id="JAARRL010000004">
    <property type="protein sequence ID" value="MBC1499692.1"/>
    <property type="molecule type" value="Genomic_DNA"/>
</dbReference>
<gene>
    <name evidence="1" type="ORF">HB943_03680</name>
</gene>
<protein>
    <submittedName>
        <fullName evidence="1">Uncharacterized protein</fullName>
    </submittedName>
</protein>
<accession>A0A841Z4V8</accession>
<evidence type="ECO:0000313" key="2">
    <source>
        <dbReference type="Proteomes" id="UP000564536"/>
    </source>
</evidence>
<reference evidence="1 2" key="1">
    <citation type="submission" date="2020-03" db="EMBL/GenBank/DDBJ databases">
        <title>Soil Listeria distribution.</title>
        <authorList>
            <person name="Liao J."/>
            <person name="Wiedmann M."/>
        </authorList>
    </citation>
    <scope>NUCLEOTIDE SEQUENCE [LARGE SCALE GENOMIC DNA]</scope>
    <source>
        <strain evidence="1 2">FSL L7-1523</strain>
    </source>
</reference>
<sequence length="63" mass="6921">MLNSELALNPFAIYNNNEKENEEHVGRLNEGAKRLSDNGCHFVRAICTLVAAVPPISVEVPKS</sequence>
<evidence type="ECO:0000313" key="1">
    <source>
        <dbReference type="EMBL" id="MBC1499692.1"/>
    </source>
</evidence>
<dbReference type="Proteomes" id="UP000564536">
    <property type="component" value="Unassembled WGS sequence"/>
</dbReference>
<dbReference type="AlphaFoldDB" id="A0A841Z4V8"/>
<proteinExistence type="predicted"/>
<dbReference type="RefSeq" id="WP_185424694.1">
    <property type="nucleotide sequence ID" value="NZ_JAARRL010000004.1"/>
</dbReference>